<dbReference type="InterPro" id="IPR036908">
    <property type="entry name" value="RlpA-like_sf"/>
</dbReference>
<feature type="chain" id="PRO_5016306556" evidence="5">
    <location>
        <begin position="28"/>
        <end position="173"/>
    </location>
</feature>
<dbReference type="PANTHER" id="PTHR33191:SF9">
    <property type="entry name" value="RIPENING-RELATED PROTEIN 2-RELATED"/>
    <property type="match status" value="1"/>
</dbReference>
<organism evidence="6 7">
    <name type="scientific">Prunus yedoensis var. nudiflora</name>
    <dbReference type="NCBI Taxonomy" id="2094558"/>
    <lineage>
        <taxon>Eukaryota</taxon>
        <taxon>Viridiplantae</taxon>
        <taxon>Streptophyta</taxon>
        <taxon>Embryophyta</taxon>
        <taxon>Tracheophyta</taxon>
        <taxon>Spermatophyta</taxon>
        <taxon>Magnoliopsida</taxon>
        <taxon>eudicotyledons</taxon>
        <taxon>Gunneridae</taxon>
        <taxon>Pentapetalae</taxon>
        <taxon>rosids</taxon>
        <taxon>fabids</taxon>
        <taxon>Rosales</taxon>
        <taxon>Rosaceae</taxon>
        <taxon>Amygdaloideae</taxon>
        <taxon>Amygdaleae</taxon>
        <taxon>Prunus</taxon>
    </lineage>
</organism>
<dbReference type="CDD" id="cd22270">
    <property type="entry name" value="DPBB_kiwellin-like"/>
    <property type="match status" value="1"/>
</dbReference>
<keyword evidence="3" id="KW-0964">Secreted</keyword>
<keyword evidence="4 5" id="KW-0732">Signal</keyword>
<gene>
    <name evidence="6" type="ORF">Pyn_01283</name>
</gene>
<evidence type="ECO:0000313" key="6">
    <source>
        <dbReference type="EMBL" id="PQQ19212.1"/>
    </source>
</evidence>
<evidence type="ECO:0000256" key="4">
    <source>
        <dbReference type="ARBA" id="ARBA00022729"/>
    </source>
</evidence>
<dbReference type="Gene3D" id="2.40.40.10">
    <property type="entry name" value="RlpA-like domain"/>
    <property type="match status" value="1"/>
</dbReference>
<dbReference type="STRING" id="2094558.A0A314ZC12"/>
<dbReference type="PROSITE" id="PS51257">
    <property type="entry name" value="PROKAR_LIPOPROTEIN"/>
    <property type="match status" value="1"/>
</dbReference>
<evidence type="ECO:0000256" key="1">
    <source>
        <dbReference type="ARBA" id="ARBA00004613"/>
    </source>
</evidence>
<evidence type="ECO:0000256" key="5">
    <source>
        <dbReference type="SAM" id="SignalP"/>
    </source>
</evidence>
<comment type="similarity">
    <text evidence="2">Belongs to the kiwellin family.</text>
</comment>
<dbReference type="Pfam" id="PF24300">
    <property type="entry name" value="KWL1"/>
    <property type="match status" value="1"/>
</dbReference>
<dbReference type="Proteomes" id="UP000250321">
    <property type="component" value="Unassembled WGS sequence"/>
</dbReference>
<protein>
    <submittedName>
        <fullName evidence="6">Kiwellin-like</fullName>
    </submittedName>
</protein>
<comment type="subcellular location">
    <subcellularLocation>
        <location evidence="1">Secreted</location>
    </subcellularLocation>
</comment>
<evidence type="ECO:0000313" key="7">
    <source>
        <dbReference type="Proteomes" id="UP000250321"/>
    </source>
</evidence>
<dbReference type="PANTHER" id="PTHR33191">
    <property type="entry name" value="RIPENING-RELATED PROTEIN 2-RELATED"/>
    <property type="match status" value="1"/>
</dbReference>
<reference evidence="6 7" key="1">
    <citation type="submission" date="2018-02" db="EMBL/GenBank/DDBJ databases">
        <title>Draft genome of wild Prunus yedoensis var. nudiflora.</title>
        <authorList>
            <person name="Baek S."/>
            <person name="Kim J.-H."/>
            <person name="Choi K."/>
            <person name="Kim G.-B."/>
            <person name="Cho A."/>
            <person name="Jang H."/>
            <person name="Shin C.-H."/>
            <person name="Yu H.-J."/>
            <person name="Mun J.-H."/>
        </authorList>
    </citation>
    <scope>NUCLEOTIDE SEQUENCE [LARGE SCALE GENOMIC DNA]</scope>
    <source>
        <strain evidence="7">cv. Jeju island</strain>
        <tissue evidence="6">Leaf</tissue>
    </source>
</reference>
<accession>A0A314ZC12</accession>
<sequence>MASLKLLVSLPIICNVIYLLLPSTTIACDPSGTLVCNGRSYPQFTCSPPVASYTSAELTLNDFSQGGEGGDRSECDNQFHDNNELVVALSTGWYDGGSRCGRMIVISASSATTGRSVAAKVVDECDSVKGCDSEHAGLPPCGNNVVDGSAGVWNALGLNQDLGVVDVSWIMAE</sequence>
<dbReference type="SUPFAM" id="SSF50685">
    <property type="entry name" value="Barwin-like endoglucanases"/>
    <property type="match status" value="1"/>
</dbReference>
<comment type="caution">
    <text evidence="6">The sequence shown here is derived from an EMBL/GenBank/DDBJ whole genome shotgun (WGS) entry which is preliminary data.</text>
</comment>
<evidence type="ECO:0000256" key="3">
    <source>
        <dbReference type="ARBA" id="ARBA00022525"/>
    </source>
</evidence>
<dbReference type="OrthoDB" id="406505at2759"/>
<dbReference type="AlphaFoldDB" id="A0A314ZC12"/>
<proteinExistence type="inferred from homology"/>
<evidence type="ECO:0000256" key="2">
    <source>
        <dbReference type="ARBA" id="ARBA00005592"/>
    </source>
</evidence>
<name>A0A314ZC12_PRUYE</name>
<dbReference type="InterPro" id="IPR039271">
    <property type="entry name" value="Kiwellin-like"/>
</dbReference>
<feature type="signal peptide" evidence="5">
    <location>
        <begin position="1"/>
        <end position="27"/>
    </location>
</feature>
<keyword evidence="7" id="KW-1185">Reference proteome</keyword>
<dbReference type="EMBL" id="PJQY01000076">
    <property type="protein sequence ID" value="PQQ19212.1"/>
    <property type="molecule type" value="Genomic_DNA"/>
</dbReference>
<dbReference type="GO" id="GO:0005576">
    <property type="term" value="C:extracellular region"/>
    <property type="evidence" value="ECO:0007669"/>
    <property type="project" value="UniProtKB-SubCell"/>
</dbReference>